<dbReference type="EMBL" id="CAJNOW010009225">
    <property type="protein sequence ID" value="CAF1557398.1"/>
    <property type="molecule type" value="Genomic_DNA"/>
</dbReference>
<dbReference type="AlphaFoldDB" id="A0A815XG86"/>
<evidence type="ECO:0000313" key="1">
    <source>
        <dbReference type="EMBL" id="CAF1557398.1"/>
    </source>
</evidence>
<dbReference type="InterPro" id="IPR032675">
    <property type="entry name" value="LRR_dom_sf"/>
</dbReference>
<protein>
    <recommendedName>
        <fullName evidence="3">F-box domain-containing protein</fullName>
    </recommendedName>
</protein>
<name>A0A815XG86_9BILA</name>
<reference evidence="1" key="1">
    <citation type="submission" date="2021-02" db="EMBL/GenBank/DDBJ databases">
        <authorList>
            <person name="Nowell W R."/>
        </authorList>
    </citation>
    <scope>NUCLEOTIDE SEQUENCE</scope>
</reference>
<evidence type="ECO:0000313" key="2">
    <source>
        <dbReference type="Proteomes" id="UP000663834"/>
    </source>
</evidence>
<accession>A0A815XG86</accession>
<organism evidence="1 2">
    <name type="scientific">Rotaria magnacalcarata</name>
    <dbReference type="NCBI Taxonomy" id="392030"/>
    <lineage>
        <taxon>Eukaryota</taxon>
        <taxon>Metazoa</taxon>
        <taxon>Spiralia</taxon>
        <taxon>Gnathifera</taxon>
        <taxon>Rotifera</taxon>
        <taxon>Eurotatoria</taxon>
        <taxon>Bdelloidea</taxon>
        <taxon>Philodinida</taxon>
        <taxon>Philodinidae</taxon>
        <taxon>Rotaria</taxon>
    </lineage>
</organism>
<dbReference type="Gene3D" id="3.80.10.10">
    <property type="entry name" value="Ribonuclease Inhibitor"/>
    <property type="match status" value="1"/>
</dbReference>
<comment type="caution">
    <text evidence="1">The sequence shown here is derived from an EMBL/GenBank/DDBJ whole genome shotgun (WGS) entry which is preliminary data.</text>
</comment>
<gene>
    <name evidence="1" type="ORF">KQP761_LOCUS18099</name>
</gene>
<dbReference type="OrthoDB" id="9986845at2759"/>
<proteinExistence type="predicted"/>
<sequence length="366" mass="43358">MAMFEDLSNELLFNIFEHFDAYQLHFTFGQLNYRFNSLLANARVHFDLDPIPLNEFASFALSLNANHILSFNSRTLEKTRSWLFDNNEVLQQFSKIRALTLLNVSYGIINRLHERLPSLKSILIYVKIAEAAKTTENAHQDEYIYFKHWCPTHEFCSNKFPFLRYLITDTDYNHQAFGCLTPTISAITYFKIGCIYSIIWLLHLFRYSPQLKILHVEEFGGVLDDDDYRNRIPTKKPIIFPCALNLHILVLKICYFEPIAIEYIFRACPHLKQFDLNSALDYYTHNDTIRQQINDRMFWQSMIHQWGQNLIRLNITIKVSDDSIDDDLTTDFWRLRFWHVRTSHSPPYFIIETDEKILGSSLVRKT</sequence>
<dbReference type="Proteomes" id="UP000663834">
    <property type="component" value="Unassembled WGS sequence"/>
</dbReference>
<evidence type="ECO:0008006" key="3">
    <source>
        <dbReference type="Google" id="ProtNLM"/>
    </source>
</evidence>